<protein>
    <recommendedName>
        <fullName evidence="3">FHA domain-containing protein</fullName>
    </recommendedName>
</protein>
<keyword evidence="2" id="KW-1185">Reference proteome</keyword>
<accession>A0A1R2CYN1</accession>
<gene>
    <name evidence="1" type="ORF">SteCoe_2873</name>
</gene>
<dbReference type="AlphaFoldDB" id="A0A1R2CYN1"/>
<comment type="caution">
    <text evidence="1">The sequence shown here is derived from an EMBL/GenBank/DDBJ whole genome shotgun (WGS) entry which is preliminary data.</text>
</comment>
<dbReference type="Proteomes" id="UP000187209">
    <property type="component" value="Unassembled WGS sequence"/>
</dbReference>
<evidence type="ECO:0000313" key="2">
    <source>
        <dbReference type="Proteomes" id="UP000187209"/>
    </source>
</evidence>
<dbReference type="SUPFAM" id="SSF49879">
    <property type="entry name" value="SMAD/FHA domain"/>
    <property type="match status" value="1"/>
</dbReference>
<evidence type="ECO:0000313" key="1">
    <source>
        <dbReference type="EMBL" id="OMJ94095.1"/>
    </source>
</evidence>
<dbReference type="InterPro" id="IPR008984">
    <property type="entry name" value="SMAD_FHA_dom_sf"/>
</dbReference>
<proteinExistence type="predicted"/>
<name>A0A1R2CYN1_9CILI</name>
<dbReference type="EMBL" id="MPUH01000032">
    <property type="protein sequence ID" value="OMJ94095.1"/>
    <property type="molecule type" value="Genomic_DNA"/>
</dbReference>
<organism evidence="1 2">
    <name type="scientific">Stentor coeruleus</name>
    <dbReference type="NCBI Taxonomy" id="5963"/>
    <lineage>
        <taxon>Eukaryota</taxon>
        <taxon>Sar</taxon>
        <taxon>Alveolata</taxon>
        <taxon>Ciliophora</taxon>
        <taxon>Postciliodesmatophora</taxon>
        <taxon>Heterotrichea</taxon>
        <taxon>Heterotrichida</taxon>
        <taxon>Stentoridae</taxon>
        <taxon>Stentor</taxon>
    </lineage>
</organism>
<sequence length="509" mass="59145">MEAQIKNIKQQMNDYEKTFFSTEVDQTRIERFTSLKSMLFILKKTVINHENRETVIKEYENIIATLKGIFPRTMLDTYLEKAEHQFVDSIMSGQGMMKSKFDDAFNWARQNTYCVGNILSYFLYYKLYSDVTENISFKTFLDAYFCQILKIFNIEPTIFIKQLAKKYICGQCTPPDEDIPIVKEYIIYLFQVFFSDPLNFKFIYRANSIYIMFSSQQNAYSQIFNIQIACTTINKNCQYTEDLVNIGKVYKATNAGIDGIKLRCDNFITFGKSPLADIVFPKEDTTVDLLSFALFFNGEKWLIIDCSKKSNTKIKLVPYQNYLIKPGTLINIAHLTNIWIKNIVIIDFDCDEYFDENDIIHSELEFEYIDGPYDYGFGNRTKVVSTRDKKNKGIKTEFIFGRAGPGKQIDFCGELDGYAEDEHMKLSYLNGSKWVAVDLNSNNGTFIQLKNYDQFIGRNVSKAMPLFFGNNDILDTENEIYLNAMRNEPASYDCCISISHYSFYISKVD</sequence>
<reference evidence="1 2" key="1">
    <citation type="submission" date="2016-11" db="EMBL/GenBank/DDBJ databases">
        <title>The macronuclear genome of Stentor coeruleus: a giant cell with tiny introns.</title>
        <authorList>
            <person name="Slabodnick M."/>
            <person name="Ruby J.G."/>
            <person name="Reiff S.B."/>
            <person name="Swart E.C."/>
            <person name="Gosai S."/>
            <person name="Prabakaran S."/>
            <person name="Witkowska E."/>
            <person name="Larue G.E."/>
            <person name="Fisher S."/>
            <person name="Freeman R.M."/>
            <person name="Gunawardena J."/>
            <person name="Chu W."/>
            <person name="Stover N.A."/>
            <person name="Gregory B.D."/>
            <person name="Nowacki M."/>
            <person name="Derisi J."/>
            <person name="Roy S.W."/>
            <person name="Marshall W.F."/>
            <person name="Sood P."/>
        </authorList>
    </citation>
    <scope>NUCLEOTIDE SEQUENCE [LARGE SCALE GENOMIC DNA]</scope>
    <source>
        <strain evidence="1">WM001</strain>
    </source>
</reference>
<evidence type="ECO:0008006" key="3">
    <source>
        <dbReference type="Google" id="ProtNLM"/>
    </source>
</evidence>